<evidence type="ECO:0000313" key="2">
    <source>
        <dbReference type="Proteomes" id="UP000769528"/>
    </source>
</evidence>
<protein>
    <submittedName>
        <fullName evidence="1">Uncharacterized protein</fullName>
    </submittedName>
</protein>
<dbReference type="Proteomes" id="UP000769528">
    <property type="component" value="Unassembled WGS sequence"/>
</dbReference>
<sequence>MAVILIAGLVFRNEGSPPLLAPGKELSIRSSKSLNSPSLSSKSKEPAPSVSLELFKSSKVPSISMFLETVSKDEAQITSPLGSTAKALYLILSVETKVLKLRYLIRSQALTVPSNEEENITCPFLANFTAVTAEVCSSKVARQNPETISQILILPSSDAVTILEPSGE</sequence>
<reference evidence="1" key="1">
    <citation type="journal article" date="2021" name="Open Biol.">
        <title>Shared evolutionary footprints suggest mitochondrial oxidative damage underlies multiple complex I losses in fungi.</title>
        <authorList>
            <person name="Schikora-Tamarit M.A."/>
            <person name="Marcet-Houben M."/>
            <person name="Nosek J."/>
            <person name="Gabaldon T."/>
        </authorList>
    </citation>
    <scope>NUCLEOTIDE SEQUENCE</scope>
    <source>
        <strain evidence="1">CBS6341</strain>
    </source>
</reference>
<organism evidence="1 2">
    <name type="scientific">Wickerhamomyces mucosus</name>
    <dbReference type="NCBI Taxonomy" id="1378264"/>
    <lineage>
        <taxon>Eukaryota</taxon>
        <taxon>Fungi</taxon>
        <taxon>Dikarya</taxon>
        <taxon>Ascomycota</taxon>
        <taxon>Saccharomycotina</taxon>
        <taxon>Saccharomycetes</taxon>
        <taxon>Phaffomycetales</taxon>
        <taxon>Wickerhamomycetaceae</taxon>
        <taxon>Wickerhamomyces</taxon>
    </lineage>
</organism>
<keyword evidence="2" id="KW-1185">Reference proteome</keyword>
<comment type="caution">
    <text evidence="1">The sequence shown here is derived from an EMBL/GenBank/DDBJ whole genome shotgun (WGS) entry which is preliminary data.</text>
</comment>
<reference evidence="1" key="2">
    <citation type="submission" date="2021-01" db="EMBL/GenBank/DDBJ databases">
        <authorList>
            <person name="Schikora-Tamarit M.A."/>
        </authorList>
    </citation>
    <scope>NUCLEOTIDE SEQUENCE</scope>
    <source>
        <strain evidence="1">CBS6341</strain>
    </source>
</reference>
<evidence type="ECO:0000313" key="1">
    <source>
        <dbReference type="EMBL" id="KAH3679328.1"/>
    </source>
</evidence>
<dbReference type="EMBL" id="JAEUBF010000322">
    <property type="protein sequence ID" value="KAH3679328.1"/>
    <property type="molecule type" value="Genomic_DNA"/>
</dbReference>
<accession>A0A9P8PVZ5</accession>
<dbReference type="OrthoDB" id="10604803at2759"/>
<name>A0A9P8PVZ5_9ASCO</name>
<gene>
    <name evidence="1" type="ORF">WICMUC_001068</name>
</gene>
<proteinExistence type="predicted"/>
<dbReference type="AlphaFoldDB" id="A0A9P8PVZ5"/>